<dbReference type="Proteomes" id="UP000253689">
    <property type="component" value="Chromosome"/>
</dbReference>
<dbReference type="AlphaFoldDB" id="A0A345DRI1"/>
<keyword evidence="3" id="KW-1185">Reference proteome</keyword>
<keyword evidence="1" id="KW-0175">Coiled coil</keyword>
<proteinExistence type="predicted"/>
<feature type="coiled-coil region" evidence="1">
    <location>
        <begin position="120"/>
        <end position="177"/>
    </location>
</feature>
<evidence type="ECO:0000313" key="3">
    <source>
        <dbReference type="Proteomes" id="UP000253689"/>
    </source>
</evidence>
<evidence type="ECO:0008006" key="4">
    <source>
        <dbReference type="Google" id="ProtNLM"/>
    </source>
</evidence>
<accession>A0A345DRI1</accession>
<dbReference type="PROSITE" id="PS51257">
    <property type="entry name" value="PROKAR_LIPOPROTEIN"/>
    <property type="match status" value="1"/>
</dbReference>
<name>A0A345DRI1_9MOLU</name>
<sequence>MKKLLSFLAIFSLSCTNTVNLISCGNIANNKPHLPPAKPKEPIVKYVFYYEKLKQEITAEIKEYDEVIKEIENSKNDYENETDYHTELNQSQAEKFIKISELNNCEYQILLCQKENEFTDEQKQQAIKLLKKQINNLNSTLNLLSKNKNSDFDQKDLEKINTKIKNIKTILDEIKNN</sequence>
<feature type="coiled-coil region" evidence="1">
    <location>
        <begin position="50"/>
        <end position="81"/>
    </location>
</feature>
<dbReference type="EMBL" id="CP031088">
    <property type="protein sequence ID" value="AXF96822.1"/>
    <property type="molecule type" value="Genomic_DNA"/>
</dbReference>
<dbReference type="KEGG" id="sphh:SDAV_001878"/>
<reference evidence="3" key="1">
    <citation type="submission" date="2018-07" db="EMBL/GenBank/DDBJ databases">
        <title>Complete Genome Sequence of Spiroplasma phoeniceum.</title>
        <authorList>
            <person name="Davis R.E."/>
            <person name="Shao J.Y."/>
            <person name="Zhao Y."/>
            <person name="Silver A."/>
            <person name="Stump z."/>
            <person name="Gasparich G."/>
        </authorList>
    </citation>
    <scope>NUCLEOTIDE SEQUENCE [LARGE SCALE GENOMIC DNA]</scope>
    <source>
        <strain evidence="3">P40</strain>
    </source>
</reference>
<protein>
    <recommendedName>
        <fullName evidence="4">Lipoprotein</fullName>
    </recommendedName>
</protein>
<gene>
    <name evidence="2" type="ORF">SDAV_001878</name>
</gene>
<organism evidence="2 3">
    <name type="scientific">Spiroplasma phoeniceum P40</name>
    <dbReference type="NCBI Taxonomy" id="1276259"/>
    <lineage>
        <taxon>Bacteria</taxon>
        <taxon>Bacillati</taxon>
        <taxon>Mycoplasmatota</taxon>
        <taxon>Mollicutes</taxon>
        <taxon>Entomoplasmatales</taxon>
        <taxon>Spiroplasmataceae</taxon>
        <taxon>Spiroplasma</taxon>
    </lineage>
</organism>
<evidence type="ECO:0000313" key="2">
    <source>
        <dbReference type="EMBL" id="AXF96822.1"/>
    </source>
</evidence>
<dbReference type="RefSeq" id="WP_114565349.1">
    <property type="nucleotide sequence ID" value="NZ_CP031088.1"/>
</dbReference>
<evidence type="ECO:0000256" key="1">
    <source>
        <dbReference type="SAM" id="Coils"/>
    </source>
</evidence>